<dbReference type="eggNOG" id="arCOG03672">
    <property type="taxonomic scope" value="Archaea"/>
</dbReference>
<evidence type="ECO:0000313" key="2">
    <source>
        <dbReference type="EMBL" id="ADL19047.1"/>
    </source>
</evidence>
<accession>D9Q159</accession>
<keyword evidence="1" id="KW-0812">Transmembrane</keyword>
<dbReference type="HOGENOM" id="CLU_307901_0_0_2"/>
<dbReference type="OrthoDB" id="46264at2157"/>
<keyword evidence="3" id="KW-1185">Reference proteome</keyword>
<sequence>MSRAHLIIVLLALILLAPQQHAAGLHVSRPSVPRLPVMPFPEAATENAVGINDNGTALVNGSQVNYYYTTRSLLGVFNFYGGSFYSGPPVNANWSSVQLNANLNVTPDVVLWAQDVIHIYAAGNGTYYVEIEDNLWNATNNLWNATNNLWNATNNLWNATNNLWNATNNLWNATNPAVLSASGNGNISSYHGEQYYAYTYPVQFESSEPFHVYVMMNVSVNAAMEPVIYMYFRFVNSTYDSGWVLYDTITANETAFNDNPTFLAGSVPGVASNGYPYVIQFVTAGCGEGSTLYAYSWDASMMLYYRYDGRFYAVPGAFSLEPYNFSGGVTAENVSAVQGIAEYYYDGLVYQLSGSSYQEALWQASASSYSPAPNEVSVNLTPAGALWVVSVMGVNVSFSSTVAVTSPQALIQVPSGEYIVTATLYAGSSPVYSFSSEVAVAGMQQVIALNVSSQTPFIYNGQMFMAGNYTFYSQQPFVANLTFVAYMPSAGIRVLPSEVLVNGTPAHVTSLLLAVNGNTTVVEGAVLQYYVNLSQPVPANVNGINATLTSGWYNASTRIIIYRYFYIGEAERLYVSPEMIVINLSSPLTLPLRPVLQYYVHISLPNGTISGWYANGTVIRPPEVIYVNGSARYVLQVGGPLVVDSPVNETPAYQLQVLVSYALPNGTAFVGWLPLGYTLRFPTTINVSSGVSYELVSPEEVAVTSPGAIVVEYSPRFLVTVTYANGTTRSFWAPQGYTVKLEAPAPPLHAVRWVGTLDLPNGASVSVGEPMAEREAVTINAAEVGGLGAAAVAVAVVAVALLLLRRRP</sequence>
<dbReference type="Pfam" id="PF05317">
    <property type="entry name" value="Thermopsin"/>
    <property type="match status" value="2"/>
</dbReference>
<feature type="transmembrane region" description="Helical" evidence="1">
    <location>
        <begin position="784"/>
        <end position="804"/>
    </location>
</feature>
<dbReference type="KEGG" id="asc:ASAC_0641"/>
<reference evidence="2 3" key="1">
    <citation type="journal article" date="2010" name="Appl. Environ. Microbiol.">
        <title>The genome sequence of the crenarchaeon Acidilobus saccharovorans supports a new order, Acidilobales, and suggests an important ecological role in terrestrial acidic hot springs.</title>
        <authorList>
            <person name="Mardanov A.V."/>
            <person name="Svetlitchnyi V.A."/>
            <person name="Beletsky A.V."/>
            <person name="Prokofeva M.I."/>
            <person name="Bonch-Osmolovskaya E.A."/>
            <person name="Ravin N.V."/>
            <person name="Skryabin K.G."/>
        </authorList>
    </citation>
    <scope>NUCLEOTIDE SEQUENCE [LARGE SCALE GENOMIC DNA]</scope>
    <source>
        <strain evidence="3">DSM 16705 / JCM 18335 / VKM B-2471 / 345-15</strain>
    </source>
</reference>
<dbReference type="AlphaFoldDB" id="D9Q159"/>
<keyword evidence="1" id="KW-1133">Transmembrane helix</keyword>
<dbReference type="STRING" id="666510.ASAC_0641"/>
<dbReference type="InParanoid" id="D9Q159"/>
<keyword evidence="1" id="KW-0472">Membrane</keyword>
<dbReference type="eggNOG" id="arCOG03671">
    <property type="taxonomic scope" value="Archaea"/>
</dbReference>
<dbReference type="RefSeq" id="WP_013266559.1">
    <property type="nucleotide sequence ID" value="NC_014374.1"/>
</dbReference>
<dbReference type="Proteomes" id="UP000000346">
    <property type="component" value="Chromosome"/>
</dbReference>
<evidence type="ECO:0000313" key="3">
    <source>
        <dbReference type="Proteomes" id="UP000000346"/>
    </source>
</evidence>
<organism evidence="2 3">
    <name type="scientific">Acidilobus saccharovorans (strain DSM 16705 / JCM 18335 / VKM B-2471 / 345-15)</name>
    <dbReference type="NCBI Taxonomy" id="666510"/>
    <lineage>
        <taxon>Archaea</taxon>
        <taxon>Thermoproteota</taxon>
        <taxon>Thermoprotei</taxon>
        <taxon>Acidilobales</taxon>
        <taxon>Acidilobaceae</taxon>
        <taxon>Acidilobus</taxon>
    </lineage>
</organism>
<dbReference type="GeneID" id="9498874"/>
<dbReference type="EMBL" id="CP001742">
    <property type="protein sequence ID" value="ADL19047.1"/>
    <property type="molecule type" value="Genomic_DNA"/>
</dbReference>
<protein>
    <submittedName>
        <fullName evidence="2">Peptidase A5, thermopsin</fullName>
    </submittedName>
</protein>
<gene>
    <name evidence="2" type="ordered locus">ASAC_0641</name>
</gene>
<proteinExistence type="predicted"/>
<name>D9Q159_ACIS3</name>
<dbReference type="InterPro" id="IPR007981">
    <property type="entry name" value="Peptidase_A5"/>
</dbReference>
<evidence type="ECO:0000256" key="1">
    <source>
        <dbReference type="SAM" id="Phobius"/>
    </source>
</evidence>